<keyword evidence="3 9" id="KW-0812">Transmembrane</keyword>
<name>A0A8S3W9U9_PARAO</name>
<feature type="transmembrane region" description="Helical" evidence="9">
    <location>
        <begin position="598"/>
        <end position="620"/>
    </location>
</feature>
<evidence type="ECO:0000313" key="11">
    <source>
        <dbReference type="EMBL" id="CAG4949136.1"/>
    </source>
</evidence>
<feature type="transmembrane region" description="Helical" evidence="9">
    <location>
        <begin position="517"/>
        <end position="538"/>
    </location>
</feature>
<evidence type="ECO:0000256" key="2">
    <source>
        <dbReference type="ARBA" id="ARBA00006618"/>
    </source>
</evidence>
<dbReference type="InterPro" id="IPR025958">
    <property type="entry name" value="SID1_TM_fam"/>
</dbReference>
<dbReference type="GO" id="GO:0003725">
    <property type="term" value="F:double-stranded RNA binding"/>
    <property type="evidence" value="ECO:0007669"/>
    <property type="project" value="TreeGrafter"/>
</dbReference>
<dbReference type="PANTHER" id="PTHR12185:SF14">
    <property type="entry name" value="CHOLESTEROL UPTAKE PROTEIN 1"/>
    <property type="match status" value="1"/>
</dbReference>
<keyword evidence="6 9" id="KW-0472">Membrane</keyword>
<evidence type="ECO:0000256" key="1">
    <source>
        <dbReference type="ARBA" id="ARBA00004141"/>
    </source>
</evidence>
<dbReference type="PANTHER" id="PTHR12185">
    <property type="entry name" value="SID1 TRANSMEMBRANE FAMILY MEMEBER"/>
    <property type="match status" value="1"/>
</dbReference>
<dbReference type="OrthoDB" id="416618at2759"/>
<evidence type="ECO:0000256" key="10">
    <source>
        <dbReference type="SAM" id="SignalP"/>
    </source>
</evidence>
<evidence type="ECO:0000256" key="8">
    <source>
        <dbReference type="SAM" id="MobiDB-lite"/>
    </source>
</evidence>
<evidence type="ECO:0000256" key="3">
    <source>
        <dbReference type="ARBA" id="ARBA00022692"/>
    </source>
</evidence>
<feature type="region of interest" description="Disordered" evidence="8">
    <location>
        <begin position="355"/>
        <end position="392"/>
    </location>
</feature>
<feature type="signal peptide" evidence="10">
    <location>
        <begin position="1"/>
        <end position="15"/>
    </location>
</feature>
<organism evidence="11 12">
    <name type="scientific">Parnassius apollo</name>
    <name type="common">Apollo butterfly</name>
    <name type="synonym">Papilio apollo</name>
    <dbReference type="NCBI Taxonomy" id="110799"/>
    <lineage>
        <taxon>Eukaryota</taxon>
        <taxon>Metazoa</taxon>
        <taxon>Ecdysozoa</taxon>
        <taxon>Arthropoda</taxon>
        <taxon>Hexapoda</taxon>
        <taxon>Insecta</taxon>
        <taxon>Pterygota</taxon>
        <taxon>Neoptera</taxon>
        <taxon>Endopterygota</taxon>
        <taxon>Lepidoptera</taxon>
        <taxon>Glossata</taxon>
        <taxon>Ditrysia</taxon>
        <taxon>Papilionoidea</taxon>
        <taxon>Papilionidae</taxon>
        <taxon>Parnassiinae</taxon>
        <taxon>Parnassini</taxon>
        <taxon>Parnassius</taxon>
        <taxon>Parnassius</taxon>
    </lineage>
</organism>
<dbReference type="GO" id="GO:0005886">
    <property type="term" value="C:plasma membrane"/>
    <property type="evidence" value="ECO:0007669"/>
    <property type="project" value="TreeGrafter"/>
</dbReference>
<feature type="compositionally biased region" description="Low complexity" evidence="8">
    <location>
        <begin position="355"/>
        <end position="368"/>
    </location>
</feature>
<sequence length="797" mass="90440">MIQLFYFCFLIRVGAYSKEANNAVFNVTHRKFIYDTYKYDQIIKVIVNDTTSQILGFYEESDKWRGYPTRVHAALNDSLDGEYPVFITATQQKGVSSWELPLVVATQNAVLQFDDMARTLCPHDAGPNITSENRPLIQITTSNPRNTSVNIKLRRVTDFYVELNKEVHLNVTPSTPKYYYFSFDKDPLNASQSLSEGILPRFNYTIPKSVMLMIESDDDVCAVVSIQNNSCPVFDNEKDMLYQGYHLTMMTKGGISITQSMFPVGFYIVFIVKESNADCTGVSNMDTAASLRDWIDDGRVKNFRFRVVPALTYTEYISGVLAALGLVLMVAVFAPILTLIRCSFTEEITIIEEGPGTSSSANAATSETKPMVHIDDSETDSEPELESGRAPEPPKVEVELYPPLTLAGLSRAKPAAHSRRSDRYFWSALTVAVVYALPVVQLLSTYQRMVFQTGNQDLCYYNFLCAHPLGFLSDFNHVYSNVGYVVLGLVFMAQTWWRQINSRYHPKELGIPQHHGLFYSMGLALMMEGLLSACYHLCPNKMNFQFDSSFMYVIAVLVMVKLYQNRHPDVNASAHSTFMLIAIAMFIGYFGITYPSLYFWVIFTILHLTVCFVLTMKIYYVGRFKMECSLPKRAWTALRTHGRYTFVPRYTARAALLTVANLANWALAAYGMYEHNKDFARHLLAILMGNAIIYMLSYVLMKLVHRESIPIYVWIQLALAHASWIIALLLFLDSRTKWSETPAQSRQHNAACTALSLLDTHDLWHLASATAMYLTFNTLLAIDDTLVNTPRHLIPVF</sequence>
<feature type="transmembrane region" description="Helical" evidence="9">
    <location>
        <begin position="316"/>
        <end position="340"/>
    </location>
</feature>
<accession>A0A8S3W9U9</accession>
<feature type="transmembrane region" description="Helical" evidence="9">
    <location>
        <begin position="679"/>
        <end position="699"/>
    </location>
</feature>
<keyword evidence="5 9" id="KW-1133">Transmembrane helix</keyword>
<comment type="caution">
    <text evidence="11">The sequence shown here is derived from an EMBL/GenBank/DDBJ whole genome shotgun (WGS) entry which is preliminary data.</text>
</comment>
<comment type="similarity">
    <text evidence="2">Belongs to the SID1 family.</text>
</comment>
<dbReference type="AlphaFoldDB" id="A0A8S3W9U9"/>
<feature type="chain" id="PRO_5035943858" evidence="10">
    <location>
        <begin position="16"/>
        <end position="797"/>
    </location>
</feature>
<evidence type="ECO:0000256" key="5">
    <source>
        <dbReference type="ARBA" id="ARBA00022989"/>
    </source>
</evidence>
<evidence type="ECO:0000256" key="7">
    <source>
        <dbReference type="ARBA" id="ARBA00023180"/>
    </source>
</evidence>
<reference evidence="11" key="1">
    <citation type="submission" date="2021-04" db="EMBL/GenBank/DDBJ databases">
        <authorList>
            <person name="Tunstrom K."/>
        </authorList>
    </citation>
    <scope>NUCLEOTIDE SEQUENCE</scope>
</reference>
<keyword evidence="4 10" id="KW-0732">Signal</keyword>
<dbReference type="Proteomes" id="UP000691718">
    <property type="component" value="Unassembled WGS sequence"/>
</dbReference>
<evidence type="ECO:0000313" key="12">
    <source>
        <dbReference type="Proteomes" id="UP000691718"/>
    </source>
</evidence>
<proteinExistence type="inferred from homology"/>
<feature type="transmembrane region" description="Helical" evidence="9">
    <location>
        <begin position="544"/>
        <end position="563"/>
    </location>
</feature>
<keyword evidence="7" id="KW-0325">Glycoprotein</keyword>
<evidence type="ECO:0000256" key="4">
    <source>
        <dbReference type="ARBA" id="ARBA00022729"/>
    </source>
</evidence>
<dbReference type="EMBL" id="CAJQZP010000220">
    <property type="protein sequence ID" value="CAG4949136.1"/>
    <property type="molecule type" value="Genomic_DNA"/>
</dbReference>
<feature type="transmembrane region" description="Helical" evidence="9">
    <location>
        <begin position="424"/>
        <end position="443"/>
    </location>
</feature>
<gene>
    <name evidence="11" type="ORF">PAPOLLO_LOCUS3938</name>
</gene>
<comment type="subcellular location">
    <subcellularLocation>
        <location evidence="1">Membrane</location>
        <topology evidence="1">Multi-pass membrane protein</topology>
    </subcellularLocation>
</comment>
<feature type="transmembrane region" description="Helical" evidence="9">
    <location>
        <begin position="478"/>
        <end position="497"/>
    </location>
</feature>
<feature type="transmembrane region" description="Helical" evidence="9">
    <location>
        <begin position="575"/>
        <end position="592"/>
    </location>
</feature>
<keyword evidence="12" id="KW-1185">Reference proteome</keyword>
<evidence type="ECO:0000256" key="9">
    <source>
        <dbReference type="SAM" id="Phobius"/>
    </source>
</evidence>
<protein>
    <submittedName>
        <fullName evidence="11">(apollo) hypothetical protein</fullName>
    </submittedName>
</protein>
<dbReference type="GO" id="GO:0005764">
    <property type="term" value="C:lysosome"/>
    <property type="evidence" value="ECO:0007669"/>
    <property type="project" value="TreeGrafter"/>
</dbReference>
<dbReference type="Pfam" id="PF13965">
    <property type="entry name" value="SID-1_RNA_chan"/>
    <property type="match status" value="1"/>
</dbReference>
<dbReference type="GO" id="GO:0051033">
    <property type="term" value="F:RNA transmembrane transporter activity"/>
    <property type="evidence" value="ECO:0007669"/>
    <property type="project" value="TreeGrafter"/>
</dbReference>
<feature type="transmembrane region" description="Helical" evidence="9">
    <location>
        <begin position="711"/>
        <end position="732"/>
    </location>
</feature>
<evidence type="ECO:0000256" key="6">
    <source>
        <dbReference type="ARBA" id="ARBA00023136"/>
    </source>
</evidence>